<dbReference type="GO" id="GO:0043138">
    <property type="term" value="F:3'-5' DNA helicase activity"/>
    <property type="evidence" value="ECO:0007669"/>
    <property type="project" value="UniProtKB-EC"/>
</dbReference>
<dbReference type="CDD" id="cd06223">
    <property type="entry name" value="PRTases_typeI"/>
    <property type="match status" value="1"/>
</dbReference>
<evidence type="ECO:0000256" key="9">
    <source>
        <dbReference type="SAM" id="MobiDB-lite"/>
    </source>
</evidence>
<evidence type="ECO:0000256" key="5">
    <source>
        <dbReference type="ARBA" id="ARBA00023125"/>
    </source>
</evidence>
<proteinExistence type="inferred from homology"/>
<dbReference type="GO" id="GO:0005737">
    <property type="term" value="C:cytoplasm"/>
    <property type="evidence" value="ECO:0007669"/>
    <property type="project" value="TreeGrafter"/>
</dbReference>
<dbReference type="Gene3D" id="3.40.50.300">
    <property type="entry name" value="P-loop containing nucleotide triphosphate hydrolases"/>
    <property type="match status" value="3"/>
</dbReference>
<dbReference type="GO" id="GO:0003677">
    <property type="term" value="F:DNA binding"/>
    <property type="evidence" value="ECO:0007669"/>
    <property type="project" value="UniProtKB-KW"/>
</dbReference>
<comment type="similarity">
    <text evidence="1">Belongs to the helicase family. RecQ subfamily.</text>
</comment>
<dbReference type="InterPro" id="IPR029057">
    <property type="entry name" value="PRTase-like"/>
</dbReference>
<dbReference type="GO" id="GO:0006281">
    <property type="term" value="P:DNA repair"/>
    <property type="evidence" value="ECO:0007669"/>
    <property type="project" value="TreeGrafter"/>
</dbReference>
<dbReference type="GO" id="GO:0009378">
    <property type="term" value="F:four-way junction helicase activity"/>
    <property type="evidence" value="ECO:0007669"/>
    <property type="project" value="TreeGrafter"/>
</dbReference>
<reference evidence="12" key="1">
    <citation type="submission" date="2020-12" db="EMBL/GenBank/DDBJ databases">
        <title>Genomic characterization of non-nitrogen-fixing Frankia strains.</title>
        <authorList>
            <person name="Carlos-Shanley C."/>
            <person name="Guerra T."/>
            <person name="Hahn D."/>
        </authorList>
    </citation>
    <scope>NUCLEOTIDE SEQUENCE</scope>
    <source>
        <strain evidence="12">CN6</strain>
    </source>
</reference>
<keyword evidence="6" id="KW-0413">Isomerase</keyword>
<dbReference type="RefSeq" id="WP_203007487.1">
    <property type="nucleotide sequence ID" value="NZ_JADWYU010000151.1"/>
</dbReference>
<keyword evidence="13" id="KW-1185">Reference proteome</keyword>
<evidence type="ECO:0000259" key="10">
    <source>
        <dbReference type="PROSITE" id="PS51192"/>
    </source>
</evidence>
<gene>
    <name evidence="12" type="ORF">I7412_08705</name>
</gene>
<evidence type="ECO:0000256" key="1">
    <source>
        <dbReference type="ARBA" id="ARBA00005446"/>
    </source>
</evidence>
<keyword evidence="5" id="KW-0238">DNA-binding</keyword>
<protein>
    <recommendedName>
        <fullName evidence="8">DNA 3'-5' helicase</fullName>
        <ecNumber evidence="8">5.6.2.4</ecNumber>
    </recommendedName>
</protein>
<evidence type="ECO:0000256" key="4">
    <source>
        <dbReference type="ARBA" id="ARBA00022840"/>
    </source>
</evidence>
<evidence type="ECO:0000256" key="8">
    <source>
        <dbReference type="ARBA" id="ARBA00034808"/>
    </source>
</evidence>
<feature type="region of interest" description="Disordered" evidence="9">
    <location>
        <begin position="85"/>
        <end position="113"/>
    </location>
</feature>
<dbReference type="InterPro" id="IPR027417">
    <property type="entry name" value="P-loop_NTPase"/>
</dbReference>
<evidence type="ECO:0000256" key="3">
    <source>
        <dbReference type="ARBA" id="ARBA00022801"/>
    </source>
</evidence>
<feature type="compositionally biased region" description="Low complexity" evidence="9">
    <location>
        <begin position="321"/>
        <end position="337"/>
    </location>
</feature>
<dbReference type="GO" id="GO:0005524">
    <property type="term" value="F:ATP binding"/>
    <property type="evidence" value="ECO:0007669"/>
    <property type="project" value="UniProtKB-KW"/>
</dbReference>
<keyword evidence="2" id="KW-0547">Nucleotide-binding</keyword>
<dbReference type="PANTHER" id="PTHR13710:SF105">
    <property type="entry name" value="ATP-DEPENDENT DNA HELICASE Q1"/>
    <property type="match status" value="1"/>
</dbReference>
<sequence length="851" mass="90217">MPIKAETVAVGSTAGGGGPSTGRERAEELLRRLAGPRARLREDQWQAIDALVNGRRRVLLVQRTGWGKSAVYFLATALLRERGALATPGGPPGGHAVPGGGTDAVTPPAEPWPGEPADHQDDFAYPEYDPGYDDVEPPDFDETTVPQAPDDLAEGWAAADARPGEPGAGRGRAWTAAARNRVGPTVIVSPLLALIRNQAQAAARLGVRAGEIHSGNVTEWDEVYEALRAGELDVLLVGPERLNNPAFRNDYLPELAASTGLLVIDEAHCISDWGHDFRPDYRRLRTLVAGLAPDVPVLATTATANSRVVDDVAEQLGVAASRRPGGPAATGPAGHPAGHPDSHPHGDVSGPLVLRGSLDRESLRLAVVALPSAEARFGWLAEHLDRLPGSGIVYTLTKPAAEELTAFLRAQGHTVAVYHGGTEQAERIAAEEDLLANRVKALVATSALGMGFDKPDLGFVVHVGAPSSPISYYQQIGRAGRAVDKADVVLLPAAEDRDIWQYFADTSFPPEQVVRDVLETLARAGRTMSTQALLAAVNIGPGRLESMLKVLDVDGAVRRVKGGWESTGQPWHYDAERYRRLAEARAAEQRSMLDYIATTGCRMEFLRRQLDDPYAAPCGRCDRCSGQVWDAEVSQTARERARAELRRPGVVVEPRKMWPTGMKTLGVNLSGRIPAGVAAEPGRALARLNDVGWGNRLRPMFAGLADPGAAGHADGPLPEDVVEAVVGTLKAWGWQRRPTAVVAVGSRSRPQLVESLAGRIAAIGRLPLLGTLERVADSPPARSVHNSAHRLAGLGGAFAVPPDVAAGLGGGPVLLVDDLIVTGWTMTVAARLLREAGAPAVLPFALAVETG</sequence>
<dbReference type="PROSITE" id="PS00690">
    <property type="entry name" value="DEAH_ATP_HELICASE"/>
    <property type="match status" value="1"/>
</dbReference>
<feature type="region of interest" description="Disordered" evidence="9">
    <location>
        <begin position="1"/>
        <end position="24"/>
    </location>
</feature>
<keyword evidence="3" id="KW-0378">Hydrolase</keyword>
<dbReference type="PROSITE" id="PS51194">
    <property type="entry name" value="HELICASE_CTER"/>
    <property type="match status" value="1"/>
</dbReference>
<dbReference type="InterPro" id="IPR001650">
    <property type="entry name" value="Helicase_C-like"/>
</dbReference>
<dbReference type="GO" id="GO:0043590">
    <property type="term" value="C:bacterial nucleoid"/>
    <property type="evidence" value="ECO:0007669"/>
    <property type="project" value="TreeGrafter"/>
</dbReference>
<dbReference type="EC" id="5.6.2.4" evidence="8"/>
<dbReference type="SMART" id="SM00490">
    <property type="entry name" value="HELICc"/>
    <property type="match status" value="1"/>
</dbReference>
<evidence type="ECO:0000259" key="11">
    <source>
        <dbReference type="PROSITE" id="PS51194"/>
    </source>
</evidence>
<feature type="domain" description="Helicase ATP-binding" evidence="10">
    <location>
        <begin position="164"/>
        <end position="322"/>
    </location>
</feature>
<dbReference type="SUPFAM" id="SSF53271">
    <property type="entry name" value="PRTase-like"/>
    <property type="match status" value="1"/>
</dbReference>
<evidence type="ECO:0000256" key="7">
    <source>
        <dbReference type="ARBA" id="ARBA00034617"/>
    </source>
</evidence>
<dbReference type="InterPro" id="IPR000836">
    <property type="entry name" value="PRTase_dom"/>
</dbReference>
<dbReference type="Pfam" id="PF00271">
    <property type="entry name" value="Helicase_C"/>
    <property type="match status" value="1"/>
</dbReference>
<keyword evidence="4" id="KW-0067">ATP-binding</keyword>
<dbReference type="PROSITE" id="PS51192">
    <property type="entry name" value="HELICASE_ATP_BIND_1"/>
    <property type="match status" value="1"/>
</dbReference>
<feature type="compositionally biased region" description="Low complexity" evidence="9">
    <location>
        <begin position="1"/>
        <end position="12"/>
    </location>
</feature>
<feature type="compositionally biased region" description="Gly residues" evidence="9">
    <location>
        <begin position="92"/>
        <end position="102"/>
    </location>
</feature>
<dbReference type="SMART" id="SM00487">
    <property type="entry name" value="DEXDc"/>
    <property type="match status" value="1"/>
</dbReference>
<dbReference type="PANTHER" id="PTHR13710">
    <property type="entry name" value="DNA HELICASE RECQ FAMILY MEMBER"/>
    <property type="match status" value="1"/>
</dbReference>
<evidence type="ECO:0000313" key="12">
    <source>
        <dbReference type="EMBL" id="MBL7627246.1"/>
    </source>
</evidence>
<dbReference type="AlphaFoldDB" id="A0A937R8C2"/>
<evidence type="ECO:0000256" key="2">
    <source>
        <dbReference type="ARBA" id="ARBA00022741"/>
    </source>
</evidence>
<feature type="domain" description="Helicase C-terminal" evidence="11">
    <location>
        <begin position="379"/>
        <end position="529"/>
    </location>
</feature>
<dbReference type="GO" id="GO:0006310">
    <property type="term" value="P:DNA recombination"/>
    <property type="evidence" value="ECO:0007669"/>
    <property type="project" value="TreeGrafter"/>
</dbReference>
<dbReference type="Pfam" id="PF00270">
    <property type="entry name" value="DEAD"/>
    <property type="match status" value="1"/>
</dbReference>
<keyword evidence="12" id="KW-0347">Helicase</keyword>
<dbReference type="InterPro" id="IPR002464">
    <property type="entry name" value="DNA/RNA_helicase_DEAH_CS"/>
</dbReference>
<dbReference type="InterPro" id="IPR011545">
    <property type="entry name" value="DEAD/DEAH_box_helicase_dom"/>
</dbReference>
<dbReference type="GO" id="GO:0016787">
    <property type="term" value="F:hydrolase activity"/>
    <property type="evidence" value="ECO:0007669"/>
    <property type="project" value="UniProtKB-KW"/>
</dbReference>
<organism evidence="12 13">
    <name type="scientific">Frankia nepalensis</name>
    <dbReference type="NCBI Taxonomy" id="1836974"/>
    <lineage>
        <taxon>Bacteria</taxon>
        <taxon>Bacillati</taxon>
        <taxon>Actinomycetota</taxon>
        <taxon>Actinomycetes</taxon>
        <taxon>Frankiales</taxon>
        <taxon>Frankiaceae</taxon>
        <taxon>Frankia</taxon>
    </lineage>
</organism>
<dbReference type="GO" id="GO:0030894">
    <property type="term" value="C:replisome"/>
    <property type="evidence" value="ECO:0007669"/>
    <property type="project" value="TreeGrafter"/>
</dbReference>
<dbReference type="EMBL" id="JAEACQ010000158">
    <property type="protein sequence ID" value="MBL7627246.1"/>
    <property type="molecule type" value="Genomic_DNA"/>
</dbReference>
<dbReference type="Proteomes" id="UP000604475">
    <property type="component" value="Unassembled WGS sequence"/>
</dbReference>
<evidence type="ECO:0000256" key="6">
    <source>
        <dbReference type="ARBA" id="ARBA00023235"/>
    </source>
</evidence>
<dbReference type="InterPro" id="IPR014001">
    <property type="entry name" value="Helicase_ATP-bd"/>
</dbReference>
<comment type="catalytic activity">
    <reaction evidence="7">
        <text>Couples ATP hydrolysis with the unwinding of duplex DNA by translocating in the 3'-5' direction.</text>
        <dbReference type="EC" id="5.6.2.4"/>
    </reaction>
</comment>
<dbReference type="SUPFAM" id="SSF52540">
    <property type="entry name" value="P-loop containing nucleoside triphosphate hydrolases"/>
    <property type="match status" value="2"/>
</dbReference>
<feature type="region of interest" description="Disordered" evidence="9">
    <location>
        <begin position="321"/>
        <end position="353"/>
    </location>
</feature>
<dbReference type="Gene3D" id="3.40.50.2020">
    <property type="match status" value="1"/>
</dbReference>
<evidence type="ECO:0000313" key="13">
    <source>
        <dbReference type="Proteomes" id="UP000604475"/>
    </source>
</evidence>
<comment type="caution">
    <text evidence="12">The sequence shown here is derived from an EMBL/GenBank/DDBJ whole genome shotgun (WGS) entry which is preliminary data.</text>
</comment>
<accession>A0A937R8C2</accession>
<name>A0A937R8C2_9ACTN</name>